<proteinExistence type="predicted"/>
<accession>A0AAP0EAZ9</accession>
<evidence type="ECO:0000313" key="2">
    <source>
        <dbReference type="EMBL" id="KAK9088745.1"/>
    </source>
</evidence>
<evidence type="ECO:0000313" key="3">
    <source>
        <dbReference type="Proteomes" id="UP001419268"/>
    </source>
</evidence>
<feature type="region of interest" description="Disordered" evidence="1">
    <location>
        <begin position="15"/>
        <end position="181"/>
    </location>
</feature>
<comment type="caution">
    <text evidence="2">The sequence shown here is derived from an EMBL/GenBank/DDBJ whole genome shotgun (WGS) entry which is preliminary data.</text>
</comment>
<organism evidence="2 3">
    <name type="scientific">Stephania cephalantha</name>
    <dbReference type="NCBI Taxonomy" id="152367"/>
    <lineage>
        <taxon>Eukaryota</taxon>
        <taxon>Viridiplantae</taxon>
        <taxon>Streptophyta</taxon>
        <taxon>Embryophyta</taxon>
        <taxon>Tracheophyta</taxon>
        <taxon>Spermatophyta</taxon>
        <taxon>Magnoliopsida</taxon>
        <taxon>Ranunculales</taxon>
        <taxon>Menispermaceae</taxon>
        <taxon>Menispermoideae</taxon>
        <taxon>Cissampelideae</taxon>
        <taxon>Stephania</taxon>
    </lineage>
</organism>
<feature type="region of interest" description="Disordered" evidence="1">
    <location>
        <begin position="290"/>
        <end position="317"/>
    </location>
</feature>
<feature type="compositionally biased region" description="Basic and acidic residues" evidence="1">
    <location>
        <begin position="16"/>
        <end position="64"/>
    </location>
</feature>
<dbReference type="EMBL" id="JBBNAG010000012">
    <property type="protein sequence ID" value="KAK9088745.1"/>
    <property type="molecule type" value="Genomic_DNA"/>
</dbReference>
<feature type="compositionally biased region" description="Basic and acidic residues" evidence="1">
    <location>
        <begin position="141"/>
        <end position="166"/>
    </location>
</feature>
<reference evidence="2 3" key="1">
    <citation type="submission" date="2024-01" db="EMBL/GenBank/DDBJ databases">
        <title>Genome assemblies of Stephania.</title>
        <authorList>
            <person name="Yang L."/>
        </authorList>
    </citation>
    <scope>NUCLEOTIDE SEQUENCE [LARGE SCALE GENOMIC DNA]</scope>
    <source>
        <strain evidence="2">JXDWG</strain>
        <tissue evidence="2">Leaf</tissue>
    </source>
</reference>
<keyword evidence="3" id="KW-1185">Reference proteome</keyword>
<protein>
    <submittedName>
        <fullName evidence="2">Uncharacterized protein</fullName>
    </submittedName>
</protein>
<feature type="compositionally biased region" description="Basic and acidic residues" evidence="1">
    <location>
        <begin position="114"/>
        <end position="131"/>
    </location>
</feature>
<name>A0AAP0EAZ9_9MAGN</name>
<dbReference type="AlphaFoldDB" id="A0AAP0EAZ9"/>
<gene>
    <name evidence="2" type="ORF">Scep_027827</name>
</gene>
<evidence type="ECO:0000256" key="1">
    <source>
        <dbReference type="SAM" id="MobiDB-lite"/>
    </source>
</evidence>
<dbReference type="Proteomes" id="UP001419268">
    <property type="component" value="Unassembled WGS sequence"/>
</dbReference>
<feature type="compositionally biased region" description="Polar residues" evidence="1">
    <location>
        <begin position="307"/>
        <end position="317"/>
    </location>
</feature>
<feature type="compositionally biased region" description="Gly residues" evidence="1">
    <location>
        <begin position="67"/>
        <end position="82"/>
    </location>
</feature>
<sequence length="317" mass="33941">MPSCLSTEVKLGRRPCRCERVGSRRMRRPETRSKEERGEAAEEGRSRARAAAAEDRATAAEEPARSSGGGGSRGERGLGGTGAASRGANTGRGAVLVAGARTCGGGAAKNRSNRGGEKEGRTTASEEKDARSSSSAARTKNSREGAHETGCRRCALQRKDKADESRSTSTMKVDDDDDGGGEACAARIVRRRRPKFEFAERGVEEDGNRFCLSQFFDAIPHYSCSDDSNMAVTLPHDNNIAHCLQLHAQERVAAEHGQYCTGRIVTTVQGTNERLLNTYVWTQGRAAAEHGSVDAGTHGSRDARTITDGQLNTDEPS</sequence>